<evidence type="ECO:0000256" key="6">
    <source>
        <dbReference type="ARBA" id="ARBA00047820"/>
    </source>
</evidence>
<dbReference type="FunFam" id="3.90.80.10:FF:000003">
    <property type="entry name" value="Inorganic pyrophosphatase"/>
    <property type="match status" value="1"/>
</dbReference>
<dbReference type="RefSeq" id="WP_275542237.1">
    <property type="nucleotide sequence ID" value="NZ_CALENZ010000048.1"/>
</dbReference>
<evidence type="ECO:0000256" key="3">
    <source>
        <dbReference type="ARBA" id="ARBA00022723"/>
    </source>
</evidence>
<comment type="similarity">
    <text evidence="7">Belongs to the PPase family.</text>
</comment>
<accession>A0A261G3N2</accession>
<name>A0A261G3N2_9BIFI</name>
<comment type="catalytic activity">
    <reaction evidence="6 7">
        <text>diphosphate + H2O = 2 phosphate + H(+)</text>
        <dbReference type="Rhea" id="RHEA:24576"/>
        <dbReference type="ChEBI" id="CHEBI:15377"/>
        <dbReference type="ChEBI" id="CHEBI:15378"/>
        <dbReference type="ChEBI" id="CHEBI:33019"/>
        <dbReference type="ChEBI" id="CHEBI:43474"/>
        <dbReference type="EC" id="3.6.1.1"/>
    </reaction>
</comment>
<dbReference type="PROSITE" id="PS00387">
    <property type="entry name" value="PPASE"/>
    <property type="match status" value="1"/>
</dbReference>
<organism evidence="8 9">
    <name type="scientific">Bifidobacterium aquikefiri</name>
    <dbReference type="NCBI Taxonomy" id="1653207"/>
    <lineage>
        <taxon>Bacteria</taxon>
        <taxon>Bacillati</taxon>
        <taxon>Actinomycetota</taxon>
        <taxon>Actinomycetes</taxon>
        <taxon>Bifidobacteriales</taxon>
        <taxon>Bifidobacteriaceae</taxon>
        <taxon>Bifidobacterium</taxon>
    </lineage>
</organism>
<dbReference type="GO" id="GO:0006796">
    <property type="term" value="P:phosphate-containing compound metabolic process"/>
    <property type="evidence" value="ECO:0007669"/>
    <property type="project" value="InterPro"/>
</dbReference>
<feature type="binding site" evidence="7">
    <location>
        <position position="61"/>
    </location>
    <ligand>
        <name>Mg(2+)</name>
        <dbReference type="ChEBI" id="CHEBI:18420"/>
        <label>1</label>
    </ligand>
</feature>
<dbReference type="Pfam" id="PF00719">
    <property type="entry name" value="Pyrophosphatase"/>
    <property type="match status" value="1"/>
</dbReference>
<comment type="cofactor">
    <cofactor evidence="1 7">
        <name>Mg(2+)</name>
        <dbReference type="ChEBI" id="CHEBI:18420"/>
    </cofactor>
</comment>
<feature type="binding site" evidence="7">
    <location>
        <position position="46"/>
    </location>
    <ligand>
        <name>substrate</name>
    </ligand>
</feature>
<keyword evidence="5 7" id="KW-0460">Magnesium</keyword>
<reference evidence="8 9" key="1">
    <citation type="journal article" date="2017" name="BMC Genomics">
        <title>Comparative genomic and phylogenomic analyses of the Bifidobacteriaceae family.</title>
        <authorList>
            <person name="Lugli G.A."/>
            <person name="Milani C."/>
            <person name="Turroni F."/>
            <person name="Duranti S."/>
            <person name="Mancabelli L."/>
            <person name="Mangifesta M."/>
            <person name="Ferrario C."/>
            <person name="Modesto M."/>
            <person name="Mattarelli P."/>
            <person name="Jiri K."/>
            <person name="van Sinderen D."/>
            <person name="Ventura M."/>
        </authorList>
    </citation>
    <scope>NUCLEOTIDE SEQUENCE [LARGE SCALE GENOMIC DNA]</scope>
    <source>
        <strain evidence="8 9">LMG 28769</strain>
    </source>
</reference>
<comment type="subcellular location">
    <subcellularLocation>
        <location evidence="7">Cytoplasm</location>
    </subcellularLocation>
</comment>
<dbReference type="EC" id="3.6.1.1" evidence="7"/>
<feature type="binding site" evidence="7">
    <location>
        <position position="34"/>
    </location>
    <ligand>
        <name>substrate</name>
    </ligand>
</feature>
<dbReference type="CDD" id="cd00412">
    <property type="entry name" value="pyrophosphatase"/>
    <property type="match status" value="1"/>
</dbReference>
<feature type="binding site" evidence="7">
    <location>
        <position position="129"/>
    </location>
    <ligand>
        <name>substrate</name>
    </ligand>
</feature>
<feature type="binding site" evidence="7">
    <location>
        <position position="93"/>
    </location>
    <ligand>
        <name>Mg(2+)</name>
        <dbReference type="ChEBI" id="CHEBI:18420"/>
        <label>3</label>
    </ligand>
</feature>
<feature type="binding site" evidence="7">
    <location>
        <position position="88"/>
    </location>
    <ligand>
        <name>Mg(2+)</name>
        <dbReference type="ChEBI" id="CHEBI:18420"/>
        <label>3</label>
    </ligand>
</feature>
<feature type="binding site" evidence="7">
    <location>
        <position position="20"/>
    </location>
    <ligand>
        <name>substrate</name>
    </ligand>
</feature>
<evidence type="ECO:0000256" key="4">
    <source>
        <dbReference type="ARBA" id="ARBA00022801"/>
    </source>
</evidence>
<evidence type="ECO:0000313" key="9">
    <source>
        <dbReference type="Proteomes" id="UP000216451"/>
    </source>
</evidence>
<dbReference type="PANTHER" id="PTHR10286">
    <property type="entry name" value="INORGANIC PYROPHOSPHATASE"/>
    <property type="match status" value="1"/>
</dbReference>
<sequence>MSAMKTLSVLVEIPRGQRNKYEMDHATGRIRLDRALFTSMCYPADYGYIEDTLGEDGDPLDALVLDEIPVFPGCLIDVRPIAMFVTTDEHGPDPKIICVPDDIRYDGVQDLNDISSWKRSEIQHFFSNYKSMEPGKHVDSHMLWSDMKAAQQEIADAFERASHNNFN</sequence>
<keyword evidence="4 7" id="KW-0378">Hydrolase</keyword>
<evidence type="ECO:0000256" key="1">
    <source>
        <dbReference type="ARBA" id="ARBA00001946"/>
    </source>
</evidence>
<gene>
    <name evidence="7" type="primary">ppa</name>
    <name evidence="8" type="ORF">BAQU_1363</name>
</gene>
<dbReference type="HAMAP" id="MF_00209">
    <property type="entry name" value="Inorganic_PPase"/>
    <property type="match status" value="1"/>
</dbReference>
<feature type="binding site" evidence="7">
    <location>
        <position position="61"/>
    </location>
    <ligand>
        <name>Mg(2+)</name>
        <dbReference type="ChEBI" id="CHEBI:18420"/>
        <label>2</label>
    </ligand>
</feature>
<keyword evidence="3 7" id="KW-0479">Metal-binding</keyword>
<dbReference type="InterPro" id="IPR036649">
    <property type="entry name" value="Pyrophosphatase_sf"/>
</dbReference>
<protein>
    <recommendedName>
        <fullName evidence="7">Inorganic pyrophosphatase</fullName>
        <ecNumber evidence="7">3.6.1.1</ecNumber>
    </recommendedName>
    <alternativeName>
        <fullName evidence="7">Pyrophosphate phospho-hydrolase</fullName>
        <shortName evidence="7">PPase</shortName>
    </alternativeName>
</protein>
<dbReference type="GO" id="GO:0004427">
    <property type="term" value="F:inorganic diphosphate phosphatase activity"/>
    <property type="evidence" value="ECO:0007669"/>
    <property type="project" value="UniProtKB-UniRule"/>
</dbReference>
<dbReference type="AlphaFoldDB" id="A0A261G3N2"/>
<proteinExistence type="inferred from homology"/>
<dbReference type="GO" id="GO:0005737">
    <property type="term" value="C:cytoplasm"/>
    <property type="evidence" value="ECO:0007669"/>
    <property type="project" value="UniProtKB-SubCell"/>
</dbReference>
<feature type="binding site" evidence="7">
    <location>
        <position position="12"/>
    </location>
    <ligand>
        <name>Mg(2+)</name>
        <dbReference type="ChEBI" id="CHEBI:18420"/>
        <label>2</label>
    </ligand>
</feature>
<dbReference type="GeneID" id="98296030"/>
<comment type="subunit">
    <text evidence="7">Homohexamer.</text>
</comment>
<evidence type="ECO:0000256" key="5">
    <source>
        <dbReference type="ARBA" id="ARBA00022842"/>
    </source>
</evidence>
<dbReference type="SUPFAM" id="SSF50324">
    <property type="entry name" value="Inorganic pyrophosphatase"/>
    <property type="match status" value="1"/>
</dbReference>
<feature type="binding site" evidence="7">
    <location>
        <position position="93"/>
    </location>
    <ligand>
        <name>Mg(2+)</name>
        <dbReference type="ChEBI" id="CHEBI:18420"/>
        <label>1</label>
    </ligand>
</feature>
<dbReference type="Proteomes" id="UP000216451">
    <property type="component" value="Unassembled WGS sequence"/>
</dbReference>
<feature type="binding site" evidence="7">
    <location>
        <position position="56"/>
    </location>
    <ligand>
        <name>Mg(2+)</name>
        <dbReference type="ChEBI" id="CHEBI:18420"/>
        <label>1</label>
    </ligand>
</feature>
<dbReference type="EMBL" id="MWXA01000006">
    <property type="protein sequence ID" value="OZG66029.1"/>
    <property type="molecule type" value="Genomic_DNA"/>
</dbReference>
<dbReference type="GO" id="GO:0000287">
    <property type="term" value="F:magnesium ion binding"/>
    <property type="evidence" value="ECO:0007669"/>
    <property type="project" value="UniProtKB-UniRule"/>
</dbReference>
<keyword evidence="9" id="KW-1185">Reference proteome</keyword>
<evidence type="ECO:0000256" key="2">
    <source>
        <dbReference type="ARBA" id="ARBA00022490"/>
    </source>
</evidence>
<evidence type="ECO:0000313" key="8">
    <source>
        <dbReference type="EMBL" id="OZG66029.1"/>
    </source>
</evidence>
<dbReference type="InterPro" id="IPR008162">
    <property type="entry name" value="Pyrophosphatase"/>
</dbReference>
<feature type="active site" description="Proton acceptor" evidence="7">
    <location>
        <position position="93"/>
    </location>
</feature>
<evidence type="ECO:0000256" key="7">
    <source>
        <dbReference type="HAMAP-Rule" id="MF_00209"/>
    </source>
</evidence>
<comment type="function">
    <text evidence="7">Catalyzes the hydrolysis of inorganic pyrophosphate (PPi) forming two phosphate ions.</text>
</comment>
<comment type="caution">
    <text evidence="8">The sequence shown here is derived from an EMBL/GenBank/DDBJ whole genome shotgun (WGS) entry which is preliminary data.</text>
</comment>
<keyword evidence="2 7" id="KW-0963">Cytoplasm</keyword>
<dbReference type="Gene3D" id="3.90.80.10">
    <property type="entry name" value="Inorganic pyrophosphatase"/>
    <property type="match status" value="1"/>
</dbReference>